<dbReference type="Proteomes" id="UP000663828">
    <property type="component" value="Unassembled WGS sequence"/>
</dbReference>
<keyword evidence="3" id="KW-1185">Reference proteome</keyword>
<gene>
    <name evidence="2" type="ORF">XAT740_LOCUS50884</name>
</gene>
<keyword evidence="1" id="KW-0812">Transmembrane</keyword>
<protein>
    <submittedName>
        <fullName evidence="2">Uncharacterized protein</fullName>
    </submittedName>
</protein>
<sequence length="113" mass="13058">MTGFFQSESDAIPSPGILSDFIGWSDPTSDLLTWVFLFFTSANFSSHFLFVDTNWSMIQFFDSMCSWQMPARLARFIKALQVDGYDCAEFPVRHRLVVGSEKKVELKCIHRQF</sequence>
<keyword evidence="1" id="KW-0472">Membrane</keyword>
<dbReference type="AlphaFoldDB" id="A0A816CX27"/>
<comment type="caution">
    <text evidence="2">The sequence shown here is derived from an EMBL/GenBank/DDBJ whole genome shotgun (WGS) entry which is preliminary data.</text>
</comment>
<evidence type="ECO:0000313" key="3">
    <source>
        <dbReference type="Proteomes" id="UP000663828"/>
    </source>
</evidence>
<proteinExistence type="predicted"/>
<organism evidence="2 3">
    <name type="scientific">Adineta ricciae</name>
    <name type="common">Rotifer</name>
    <dbReference type="NCBI Taxonomy" id="249248"/>
    <lineage>
        <taxon>Eukaryota</taxon>
        <taxon>Metazoa</taxon>
        <taxon>Spiralia</taxon>
        <taxon>Gnathifera</taxon>
        <taxon>Rotifera</taxon>
        <taxon>Eurotatoria</taxon>
        <taxon>Bdelloidea</taxon>
        <taxon>Adinetida</taxon>
        <taxon>Adinetidae</taxon>
        <taxon>Adineta</taxon>
    </lineage>
</organism>
<accession>A0A816CX27</accession>
<keyword evidence="1" id="KW-1133">Transmembrane helix</keyword>
<feature type="transmembrane region" description="Helical" evidence="1">
    <location>
        <begin position="31"/>
        <end position="51"/>
    </location>
</feature>
<dbReference type="EMBL" id="CAJNOR010007935">
    <property type="protein sequence ID" value="CAF1625756.1"/>
    <property type="molecule type" value="Genomic_DNA"/>
</dbReference>
<evidence type="ECO:0000313" key="2">
    <source>
        <dbReference type="EMBL" id="CAF1625756.1"/>
    </source>
</evidence>
<reference evidence="2" key="1">
    <citation type="submission" date="2021-02" db="EMBL/GenBank/DDBJ databases">
        <authorList>
            <person name="Nowell W R."/>
        </authorList>
    </citation>
    <scope>NUCLEOTIDE SEQUENCE</scope>
</reference>
<evidence type="ECO:0000256" key="1">
    <source>
        <dbReference type="SAM" id="Phobius"/>
    </source>
</evidence>
<name>A0A816CX27_ADIRI</name>